<accession>A0A8S0Q8Z5</accession>
<evidence type="ECO:0000259" key="4">
    <source>
        <dbReference type="Pfam" id="PF03081"/>
    </source>
</evidence>
<dbReference type="Pfam" id="PF03081">
    <property type="entry name" value="Exo70_C"/>
    <property type="match status" value="1"/>
</dbReference>
<sequence length="132" mass="15531">MDWNVLETKIKSWLHAVKIALKNMFYDERILCDSVFSSSEKIAESCFAEISRDAAINLFGFPEIFAKSKKILSPEKMFRALDLYEAISDLWPDIEMIFSYDSLSAMKCQGVVMFDFKATLRPMLSWWCRRWF</sequence>
<evidence type="ECO:0000256" key="3">
    <source>
        <dbReference type="RuleBase" id="RU365026"/>
    </source>
</evidence>
<dbReference type="PANTHER" id="PTHR12542">
    <property type="entry name" value="EXOCYST COMPLEX PROTEIN EXO70"/>
    <property type="match status" value="1"/>
</dbReference>
<dbReference type="OrthoDB" id="1626401at2759"/>
<keyword evidence="3" id="KW-0653">Protein transport</keyword>
<evidence type="ECO:0000313" key="5">
    <source>
        <dbReference type="EMBL" id="CAA2964877.1"/>
    </source>
</evidence>
<dbReference type="PANTHER" id="PTHR12542:SF17">
    <property type="entry name" value="EXOCYST SUBUNIT EXO70 FAMILY PROTEIN"/>
    <property type="match status" value="1"/>
</dbReference>
<keyword evidence="2 3" id="KW-0813">Transport</keyword>
<evidence type="ECO:0000256" key="2">
    <source>
        <dbReference type="ARBA" id="ARBA00022448"/>
    </source>
</evidence>
<dbReference type="EMBL" id="CACTIH010001831">
    <property type="protein sequence ID" value="CAA2964877.1"/>
    <property type="molecule type" value="Genomic_DNA"/>
</dbReference>
<dbReference type="Gramene" id="OE9A091958T1">
    <property type="protein sequence ID" value="OE9A091958C1"/>
    <property type="gene ID" value="OE9A091958"/>
</dbReference>
<comment type="caution">
    <text evidence="5">The sequence shown here is derived from an EMBL/GenBank/DDBJ whole genome shotgun (WGS) entry which is preliminary data.</text>
</comment>
<dbReference type="AlphaFoldDB" id="A0A8S0Q8Z5"/>
<protein>
    <recommendedName>
        <fullName evidence="3">Exocyst subunit Exo70 family protein</fullName>
    </recommendedName>
</protein>
<comment type="function">
    <text evidence="3">Component of the exocyst complex.</text>
</comment>
<comment type="similarity">
    <text evidence="1 3">Belongs to the EXO70 family.</text>
</comment>
<dbReference type="GO" id="GO:0015031">
    <property type="term" value="P:protein transport"/>
    <property type="evidence" value="ECO:0007669"/>
    <property type="project" value="UniProtKB-KW"/>
</dbReference>
<dbReference type="InterPro" id="IPR016159">
    <property type="entry name" value="Cullin_repeat-like_dom_sf"/>
</dbReference>
<dbReference type="InterPro" id="IPR046364">
    <property type="entry name" value="Exo70_C"/>
</dbReference>
<dbReference type="GO" id="GO:0006887">
    <property type="term" value="P:exocytosis"/>
    <property type="evidence" value="ECO:0007669"/>
    <property type="project" value="UniProtKB-KW"/>
</dbReference>
<gene>
    <name evidence="5" type="ORF">OLEA9_A091958</name>
</gene>
<evidence type="ECO:0000313" key="6">
    <source>
        <dbReference type="Proteomes" id="UP000594638"/>
    </source>
</evidence>
<dbReference type="GO" id="GO:0005546">
    <property type="term" value="F:phosphatidylinositol-4,5-bisphosphate binding"/>
    <property type="evidence" value="ECO:0007669"/>
    <property type="project" value="InterPro"/>
</dbReference>
<reference evidence="5 6" key="1">
    <citation type="submission" date="2019-12" db="EMBL/GenBank/DDBJ databases">
        <authorList>
            <person name="Alioto T."/>
            <person name="Alioto T."/>
            <person name="Gomez Garrido J."/>
        </authorList>
    </citation>
    <scope>NUCLEOTIDE SEQUENCE [LARGE SCALE GENOMIC DNA]</scope>
</reference>
<dbReference type="Proteomes" id="UP000594638">
    <property type="component" value="Unassembled WGS sequence"/>
</dbReference>
<dbReference type="Gene3D" id="1.20.1280.170">
    <property type="entry name" value="Exocyst complex component Exo70"/>
    <property type="match status" value="1"/>
</dbReference>
<evidence type="ECO:0000256" key="1">
    <source>
        <dbReference type="ARBA" id="ARBA00006756"/>
    </source>
</evidence>
<keyword evidence="6" id="KW-1185">Reference proteome</keyword>
<dbReference type="SUPFAM" id="SSF74788">
    <property type="entry name" value="Cullin repeat-like"/>
    <property type="match status" value="1"/>
</dbReference>
<proteinExistence type="inferred from homology"/>
<keyword evidence="3" id="KW-0268">Exocytosis</keyword>
<dbReference type="GO" id="GO:0000145">
    <property type="term" value="C:exocyst"/>
    <property type="evidence" value="ECO:0007669"/>
    <property type="project" value="InterPro"/>
</dbReference>
<organism evidence="5 6">
    <name type="scientific">Olea europaea subsp. europaea</name>
    <dbReference type="NCBI Taxonomy" id="158383"/>
    <lineage>
        <taxon>Eukaryota</taxon>
        <taxon>Viridiplantae</taxon>
        <taxon>Streptophyta</taxon>
        <taxon>Embryophyta</taxon>
        <taxon>Tracheophyta</taxon>
        <taxon>Spermatophyta</taxon>
        <taxon>Magnoliopsida</taxon>
        <taxon>eudicotyledons</taxon>
        <taxon>Gunneridae</taxon>
        <taxon>Pentapetalae</taxon>
        <taxon>asterids</taxon>
        <taxon>lamiids</taxon>
        <taxon>Lamiales</taxon>
        <taxon>Oleaceae</taxon>
        <taxon>Oleeae</taxon>
        <taxon>Olea</taxon>
    </lineage>
</organism>
<feature type="domain" description="Exocyst complex subunit Exo70 C-terminal" evidence="4">
    <location>
        <begin position="11"/>
        <end position="107"/>
    </location>
</feature>
<name>A0A8S0Q8Z5_OLEEU</name>
<dbReference type="InterPro" id="IPR004140">
    <property type="entry name" value="Exo70"/>
</dbReference>